<name>A0ACB8V347_9EURO</name>
<dbReference type="EMBL" id="JALBCA010000014">
    <property type="protein sequence ID" value="KAI2391081.1"/>
    <property type="molecule type" value="Genomic_DNA"/>
</dbReference>
<comment type="caution">
    <text evidence="1">The sequence shown here is derived from an EMBL/GenBank/DDBJ whole genome shotgun (WGS) entry which is preliminary data.</text>
</comment>
<evidence type="ECO:0000313" key="1">
    <source>
        <dbReference type="EMBL" id="KAI2391081.1"/>
    </source>
</evidence>
<sequence length="313" mass="33908">MEWSSVSDVVTFFLSGNGIAILVTCLVAFLLPICIHLALYRAASAETHNDFLLLGPSGVGKTALCALLERKPRPGSTASPQTHTSQTSSFITAVLPASIPIGSNAYRSVNDPTLADRKHTLVKYRVRDTPGHGKLRDSEGFALLRSMTDVRAKSGATRGLIFMVDAAAVLDEAELRDTAGYLHDILLFLQKRHMSNRTTVFKKAPNIPVLVAANKQDLFTSLPVTSVKERLESEIEKIRQSKRKGVLHADVQAGDDEQEILGGDEGQEIFTFKMLEEEAGVGVTVIGGSVKCKDAADTKAGISQWEEWVGSCL</sequence>
<reference evidence="1" key="1">
    <citation type="journal article" date="2022" name="bioRxiv">
        <title>Population genetic analysis of Ophidiomyces ophidiicola, the causative agent of snake fungal disease, indicates recent introductions to the USA.</title>
        <authorList>
            <person name="Ladner J.T."/>
            <person name="Palmer J.M."/>
            <person name="Ettinger C.L."/>
            <person name="Stajich J.E."/>
            <person name="Farrell T.M."/>
            <person name="Glorioso B.M."/>
            <person name="Lawson B."/>
            <person name="Price S.J."/>
            <person name="Stengle A.G."/>
            <person name="Grear D.A."/>
            <person name="Lorch J.M."/>
        </authorList>
    </citation>
    <scope>NUCLEOTIDE SEQUENCE</scope>
    <source>
        <strain evidence="1">NWHC 24266-5</strain>
    </source>
</reference>
<gene>
    <name evidence="1" type="ORF">LOY88_001383</name>
</gene>
<organism evidence="1">
    <name type="scientific">Ophidiomyces ophidiicola</name>
    <dbReference type="NCBI Taxonomy" id="1387563"/>
    <lineage>
        <taxon>Eukaryota</taxon>
        <taxon>Fungi</taxon>
        <taxon>Dikarya</taxon>
        <taxon>Ascomycota</taxon>
        <taxon>Pezizomycotina</taxon>
        <taxon>Eurotiomycetes</taxon>
        <taxon>Eurotiomycetidae</taxon>
        <taxon>Onygenales</taxon>
        <taxon>Onygenaceae</taxon>
        <taxon>Ophidiomyces</taxon>
    </lineage>
</organism>
<accession>A0ACB8V347</accession>
<protein>
    <submittedName>
        <fullName evidence="1">Uncharacterized protein</fullName>
    </submittedName>
</protein>
<proteinExistence type="predicted"/>